<protein>
    <submittedName>
        <fullName evidence="4">Diguanylate cyclase (GGDEF)-like protein</fullName>
    </submittedName>
</protein>
<dbReference type="EMBL" id="VLKF01000001">
    <property type="protein sequence ID" value="TWH72258.1"/>
    <property type="molecule type" value="Genomic_DNA"/>
</dbReference>
<keyword evidence="5" id="KW-1185">Reference proteome</keyword>
<dbReference type="PANTHER" id="PTHR45138">
    <property type="entry name" value="REGULATORY COMPONENTS OF SENSORY TRANSDUCTION SYSTEM"/>
    <property type="match status" value="1"/>
</dbReference>
<gene>
    <name evidence="4" type="ORF">JD78_00769</name>
</gene>
<dbReference type="AlphaFoldDB" id="A0A562IMW0"/>
<dbReference type="InterPro" id="IPR050469">
    <property type="entry name" value="Diguanylate_Cyclase"/>
</dbReference>
<dbReference type="InterPro" id="IPR000160">
    <property type="entry name" value="GGDEF_dom"/>
</dbReference>
<dbReference type="CDD" id="cd01949">
    <property type="entry name" value="GGDEF"/>
    <property type="match status" value="1"/>
</dbReference>
<dbReference type="Gene3D" id="3.30.70.270">
    <property type="match status" value="1"/>
</dbReference>
<dbReference type="GO" id="GO:0005886">
    <property type="term" value="C:plasma membrane"/>
    <property type="evidence" value="ECO:0007669"/>
    <property type="project" value="TreeGrafter"/>
</dbReference>
<feature type="region of interest" description="Disordered" evidence="1">
    <location>
        <begin position="1"/>
        <end position="26"/>
    </location>
</feature>
<reference evidence="4 5" key="1">
    <citation type="submission" date="2019-07" db="EMBL/GenBank/DDBJ databases">
        <title>R&amp;d 2014.</title>
        <authorList>
            <person name="Klenk H.-P."/>
        </authorList>
    </citation>
    <scope>NUCLEOTIDE SEQUENCE [LARGE SCALE GENOMIC DNA]</scope>
    <source>
        <strain evidence="4 5">DSM 45764</strain>
    </source>
</reference>
<sequence>MTREREPDTQRHRRPEDIPGPPPGRAPDDRVTAWCLAALLAVGAGLGSLNLFIDGVLRDGPTRWVYLATMLVLALLGAALAVRRRVDAATTAGLVVLGDVVYVVVARSVTDPMLYATPLMLLFCCAAAAWFLGPRMLVIHLVLVVVACTAALAGNYPDTAGLVVQVTVNSVVLDLVTVVVFTLRRRVERLLTHTRALSSTDPLTGLANRRCLVEQAPRIWRQARREGQRVVALVLDLDHFKRLNDAFGHAAGDDVLRAVADALTRTVRPTDVLARTGGEELVVIGLAGDPAEARQLAERLRTAVATSTAGRDREVTVSIGVAVTRPGDTEDPTEALWRLVDRADAAMYRAKESGRDQVVLAGTQLVPLPATRSPAALVARTRPGVRWHGLTASSGGAPPVLLSSLS</sequence>
<evidence type="ECO:0000256" key="2">
    <source>
        <dbReference type="SAM" id="Phobius"/>
    </source>
</evidence>
<feature type="transmembrane region" description="Helical" evidence="2">
    <location>
        <begin position="89"/>
        <end position="107"/>
    </location>
</feature>
<feature type="transmembrane region" description="Helical" evidence="2">
    <location>
        <begin position="113"/>
        <end position="132"/>
    </location>
</feature>
<feature type="transmembrane region" description="Helical" evidence="2">
    <location>
        <begin position="137"/>
        <end position="156"/>
    </location>
</feature>
<dbReference type="InterPro" id="IPR043128">
    <property type="entry name" value="Rev_trsase/Diguanyl_cyclase"/>
</dbReference>
<dbReference type="Proteomes" id="UP000321490">
    <property type="component" value="Unassembled WGS sequence"/>
</dbReference>
<evidence type="ECO:0000313" key="5">
    <source>
        <dbReference type="Proteomes" id="UP000321490"/>
    </source>
</evidence>
<dbReference type="InterPro" id="IPR029787">
    <property type="entry name" value="Nucleotide_cyclase"/>
</dbReference>
<accession>A0A562IMW0</accession>
<dbReference type="GO" id="GO:0052621">
    <property type="term" value="F:diguanylate cyclase activity"/>
    <property type="evidence" value="ECO:0007669"/>
    <property type="project" value="TreeGrafter"/>
</dbReference>
<dbReference type="RefSeq" id="WP_166520970.1">
    <property type="nucleotide sequence ID" value="NZ_VLKF01000001.1"/>
</dbReference>
<keyword evidence="2" id="KW-0472">Membrane</keyword>
<feature type="transmembrane region" description="Helical" evidence="2">
    <location>
        <begin position="64"/>
        <end position="82"/>
    </location>
</feature>
<dbReference type="NCBIfam" id="TIGR00254">
    <property type="entry name" value="GGDEF"/>
    <property type="match status" value="1"/>
</dbReference>
<keyword evidence="2" id="KW-1133">Transmembrane helix</keyword>
<feature type="transmembrane region" description="Helical" evidence="2">
    <location>
        <begin position="162"/>
        <end position="183"/>
    </location>
</feature>
<dbReference type="SMART" id="SM00267">
    <property type="entry name" value="GGDEF"/>
    <property type="match status" value="1"/>
</dbReference>
<feature type="domain" description="GGDEF" evidence="3">
    <location>
        <begin position="228"/>
        <end position="363"/>
    </location>
</feature>
<dbReference type="PROSITE" id="PS50887">
    <property type="entry name" value="GGDEF"/>
    <property type="match status" value="1"/>
</dbReference>
<dbReference type="Pfam" id="PF00990">
    <property type="entry name" value="GGDEF"/>
    <property type="match status" value="1"/>
</dbReference>
<proteinExistence type="predicted"/>
<dbReference type="FunFam" id="3.30.70.270:FF:000001">
    <property type="entry name" value="Diguanylate cyclase domain protein"/>
    <property type="match status" value="1"/>
</dbReference>
<dbReference type="PANTHER" id="PTHR45138:SF9">
    <property type="entry name" value="DIGUANYLATE CYCLASE DGCM-RELATED"/>
    <property type="match status" value="1"/>
</dbReference>
<dbReference type="SUPFAM" id="SSF55073">
    <property type="entry name" value="Nucleotide cyclase"/>
    <property type="match status" value="1"/>
</dbReference>
<evidence type="ECO:0000313" key="4">
    <source>
        <dbReference type="EMBL" id="TWH72258.1"/>
    </source>
</evidence>
<name>A0A562IMW0_9ACTN</name>
<keyword evidence="2" id="KW-0812">Transmembrane</keyword>
<dbReference type="GO" id="GO:0043709">
    <property type="term" value="P:cell adhesion involved in single-species biofilm formation"/>
    <property type="evidence" value="ECO:0007669"/>
    <property type="project" value="TreeGrafter"/>
</dbReference>
<organism evidence="4 5">
    <name type="scientific">Modestobacter roseus</name>
    <dbReference type="NCBI Taxonomy" id="1181884"/>
    <lineage>
        <taxon>Bacteria</taxon>
        <taxon>Bacillati</taxon>
        <taxon>Actinomycetota</taxon>
        <taxon>Actinomycetes</taxon>
        <taxon>Geodermatophilales</taxon>
        <taxon>Geodermatophilaceae</taxon>
        <taxon>Modestobacter</taxon>
    </lineage>
</organism>
<feature type="compositionally biased region" description="Basic and acidic residues" evidence="1">
    <location>
        <begin position="1"/>
        <end position="17"/>
    </location>
</feature>
<dbReference type="GO" id="GO:1902201">
    <property type="term" value="P:negative regulation of bacterial-type flagellum-dependent cell motility"/>
    <property type="evidence" value="ECO:0007669"/>
    <property type="project" value="TreeGrafter"/>
</dbReference>
<comment type="caution">
    <text evidence="4">The sequence shown here is derived from an EMBL/GenBank/DDBJ whole genome shotgun (WGS) entry which is preliminary data.</text>
</comment>
<evidence type="ECO:0000259" key="3">
    <source>
        <dbReference type="PROSITE" id="PS50887"/>
    </source>
</evidence>
<evidence type="ECO:0000256" key="1">
    <source>
        <dbReference type="SAM" id="MobiDB-lite"/>
    </source>
</evidence>
<feature type="transmembrane region" description="Helical" evidence="2">
    <location>
        <begin position="31"/>
        <end position="52"/>
    </location>
</feature>